<evidence type="ECO:0008006" key="3">
    <source>
        <dbReference type="Google" id="ProtNLM"/>
    </source>
</evidence>
<protein>
    <recommendedName>
        <fullName evidence="3">PD-(D/E)XK nuclease superfamily protein</fullName>
    </recommendedName>
</protein>
<dbReference type="Proteomes" id="UP001501081">
    <property type="component" value="Unassembled WGS sequence"/>
</dbReference>
<gene>
    <name evidence="1" type="ORF">GCM10022246_15340</name>
</gene>
<proteinExistence type="predicted"/>
<dbReference type="RefSeq" id="WP_344766088.1">
    <property type="nucleotide sequence ID" value="NZ_BAABAK010000008.1"/>
</dbReference>
<dbReference type="EMBL" id="BAABAK010000008">
    <property type="protein sequence ID" value="GAA3963021.1"/>
    <property type="molecule type" value="Genomic_DNA"/>
</dbReference>
<name>A0ABP7PBW5_9SPHI</name>
<comment type="caution">
    <text evidence="1">The sequence shown here is derived from an EMBL/GenBank/DDBJ whole genome shotgun (WGS) entry which is preliminary data.</text>
</comment>
<accession>A0ABP7PBW5</accession>
<sequence>MNIFNSLLKLYKSQDIRTPLEDFTTEILVHILNANRDIMALFVSDILRIKGENFIASSQETFVFEKRGRHFCKVDVVLRNENQICFLENKVHSEEGNNQLINYSDVLDELDVYEQKYLRYCTKFHEDKIHIKSNDFIQFRWCNISNFLQKWKNRDLIKQFLEFLENHQMGNSTDFTIQEILALQSINPVLLKMNSYLDKIKPRFTETFGKLGNINNSKQLTQHNRQVIVKQPLFGEGYSEIGAGFDFANTPKLVVWIWVDKRCTEFSKFNGIVTPEWVFHNEEYLDVIKSLSDFISSENMELDIEKWFMSAFEMVKNIMKANKHISWNVPSLNL</sequence>
<reference evidence="2" key="1">
    <citation type="journal article" date="2019" name="Int. J. Syst. Evol. Microbiol.">
        <title>The Global Catalogue of Microorganisms (GCM) 10K type strain sequencing project: providing services to taxonomists for standard genome sequencing and annotation.</title>
        <authorList>
            <consortium name="The Broad Institute Genomics Platform"/>
            <consortium name="The Broad Institute Genome Sequencing Center for Infectious Disease"/>
            <person name="Wu L."/>
            <person name="Ma J."/>
        </authorList>
    </citation>
    <scope>NUCLEOTIDE SEQUENCE [LARGE SCALE GENOMIC DNA]</scope>
    <source>
        <strain evidence="2">JCM 17338</strain>
    </source>
</reference>
<organism evidence="1 2">
    <name type="scientific">Pedobacter ginsengiterrae</name>
    <dbReference type="NCBI Taxonomy" id="871696"/>
    <lineage>
        <taxon>Bacteria</taxon>
        <taxon>Pseudomonadati</taxon>
        <taxon>Bacteroidota</taxon>
        <taxon>Sphingobacteriia</taxon>
        <taxon>Sphingobacteriales</taxon>
        <taxon>Sphingobacteriaceae</taxon>
        <taxon>Pedobacter</taxon>
    </lineage>
</organism>
<evidence type="ECO:0000313" key="2">
    <source>
        <dbReference type="Proteomes" id="UP001501081"/>
    </source>
</evidence>
<evidence type="ECO:0000313" key="1">
    <source>
        <dbReference type="EMBL" id="GAA3963021.1"/>
    </source>
</evidence>
<keyword evidence="2" id="KW-1185">Reference proteome</keyword>